<reference evidence="2" key="1">
    <citation type="submission" date="2019-08" db="EMBL/GenBank/DDBJ databases">
        <authorList>
            <person name="Kucharzyk K."/>
            <person name="Murdoch R.W."/>
            <person name="Higgins S."/>
            <person name="Loffler F."/>
        </authorList>
    </citation>
    <scope>NUCLEOTIDE SEQUENCE</scope>
</reference>
<dbReference type="AlphaFoldDB" id="A0A645I5M4"/>
<dbReference type="EMBL" id="VSSQ01107444">
    <property type="protein sequence ID" value="MPN46617.1"/>
    <property type="molecule type" value="Genomic_DNA"/>
</dbReference>
<dbReference type="InterPro" id="IPR009875">
    <property type="entry name" value="PilZ_domain"/>
</dbReference>
<proteinExistence type="predicted"/>
<comment type="caution">
    <text evidence="2">The sequence shown here is derived from an EMBL/GenBank/DDBJ whole genome shotgun (WGS) entry which is preliminary data.</text>
</comment>
<organism evidence="2">
    <name type="scientific">bioreactor metagenome</name>
    <dbReference type="NCBI Taxonomy" id="1076179"/>
    <lineage>
        <taxon>unclassified sequences</taxon>
        <taxon>metagenomes</taxon>
        <taxon>ecological metagenomes</taxon>
    </lineage>
</organism>
<evidence type="ECO:0000259" key="1">
    <source>
        <dbReference type="Pfam" id="PF07238"/>
    </source>
</evidence>
<name>A0A645I5M4_9ZZZZ</name>
<sequence>MMITLKKPEKFTKIQRRNFVRVYFLSNILFAVIGNKNGLLDINEDEITFDSGYALDLSAGGIRLSATRDLYLGDIIMMNIPVKEENLSLKGKVVRVEKDENNKGIYGICFIDIDNKTVDKIMRILFQIMREQRKLGIEGD</sequence>
<dbReference type="Gene3D" id="2.40.10.220">
    <property type="entry name" value="predicted glycosyltransferase like domains"/>
    <property type="match status" value="1"/>
</dbReference>
<accession>A0A645I5M4</accession>
<dbReference type="SUPFAM" id="SSF141371">
    <property type="entry name" value="PilZ domain-like"/>
    <property type="match status" value="1"/>
</dbReference>
<dbReference type="Pfam" id="PF07238">
    <property type="entry name" value="PilZ"/>
    <property type="match status" value="1"/>
</dbReference>
<dbReference type="GO" id="GO:0035438">
    <property type="term" value="F:cyclic-di-GMP binding"/>
    <property type="evidence" value="ECO:0007669"/>
    <property type="project" value="InterPro"/>
</dbReference>
<evidence type="ECO:0000313" key="2">
    <source>
        <dbReference type="EMBL" id="MPN46617.1"/>
    </source>
</evidence>
<feature type="domain" description="PilZ" evidence="1">
    <location>
        <begin position="15"/>
        <end position="127"/>
    </location>
</feature>
<gene>
    <name evidence="2" type="ORF">SDC9_194208</name>
</gene>
<protein>
    <recommendedName>
        <fullName evidence="1">PilZ domain-containing protein</fullName>
    </recommendedName>
</protein>